<proteinExistence type="predicted"/>
<name>A0A4S8L869_DENBC</name>
<organism evidence="1 2">
    <name type="scientific">Dendrothele bispora (strain CBS 962.96)</name>
    <dbReference type="NCBI Taxonomy" id="1314807"/>
    <lineage>
        <taxon>Eukaryota</taxon>
        <taxon>Fungi</taxon>
        <taxon>Dikarya</taxon>
        <taxon>Basidiomycota</taxon>
        <taxon>Agaricomycotina</taxon>
        <taxon>Agaricomycetes</taxon>
        <taxon>Agaricomycetidae</taxon>
        <taxon>Agaricales</taxon>
        <taxon>Agaricales incertae sedis</taxon>
        <taxon>Dendrothele</taxon>
    </lineage>
</organism>
<evidence type="ECO:0000313" key="1">
    <source>
        <dbReference type="EMBL" id="THU84623.1"/>
    </source>
</evidence>
<reference evidence="1 2" key="1">
    <citation type="journal article" date="2019" name="Nat. Ecol. Evol.">
        <title>Megaphylogeny resolves global patterns of mushroom evolution.</title>
        <authorList>
            <person name="Varga T."/>
            <person name="Krizsan K."/>
            <person name="Foldi C."/>
            <person name="Dima B."/>
            <person name="Sanchez-Garcia M."/>
            <person name="Sanchez-Ramirez S."/>
            <person name="Szollosi G.J."/>
            <person name="Szarkandi J.G."/>
            <person name="Papp V."/>
            <person name="Albert L."/>
            <person name="Andreopoulos W."/>
            <person name="Angelini C."/>
            <person name="Antonin V."/>
            <person name="Barry K.W."/>
            <person name="Bougher N.L."/>
            <person name="Buchanan P."/>
            <person name="Buyck B."/>
            <person name="Bense V."/>
            <person name="Catcheside P."/>
            <person name="Chovatia M."/>
            <person name="Cooper J."/>
            <person name="Damon W."/>
            <person name="Desjardin D."/>
            <person name="Finy P."/>
            <person name="Geml J."/>
            <person name="Haridas S."/>
            <person name="Hughes K."/>
            <person name="Justo A."/>
            <person name="Karasinski D."/>
            <person name="Kautmanova I."/>
            <person name="Kiss B."/>
            <person name="Kocsube S."/>
            <person name="Kotiranta H."/>
            <person name="LaButti K.M."/>
            <person name="Lechner B.E."/>
            <person name="Liimatainen K."/>
            <person name="Lipzen A."/>
            <person name="Lukacs Z."/>
            <person name="Mihaltcheva S."/>
            <person name="Morgado L.N."/>
            <person name="Niskanen T."/>
            <person name="Noordeloos M.E."/>
            <person name="Ohm R.A."/>
            <person name="Ortiz-Santana B."/>
            <person name="Ovrebo C."/>
            <person name="Racz N."/>
            <person name="Riley R."/>
            <person name="Savchenko A."/>
            <person name="Shiryaev A."/>
            <person name="Soop K."/>
            <person name="Spirin V."/>
            <person name="Szebenyi C."/>
            <person name="Tomsovsky M."/>
            <person name="Tulloss R.E."/>
            <person name="Uehling J."/>
            <person name="Grigoriev I.V."/>
            <person name="Vagvolgyi C."/>
            <person name="Papp T."/>
            <person name="Martin F.M."/>
            <person name="Miettinen O."/>
            <person name="Hibbett D.S."/>
            <person name="Nagy L.G."/>
        </authorList>
    </citation>
    <scope>NUCLEOTIDE SEQUENCE [LARGE SCALE GENOMIC DNA]</scope>
    <source>
        <strain evidence="1 2">CBS 962.96</strain>
    </source>
</reference>
<protein>
    <submittedName>
        <fullName evidence="1">Uncharacterized protein</fullName>
    </submittedName>
</protein>
<evidence type="ECO:0000313" key="2">
    <source>
        <dbReference type="Proteomes" id="UP000297245"/>
    </source>
</evidence>
<dbReference type="SUPFAM" id="SSF52047">
    <property type="entry name" value="RNI-like"/>
    <property type="match status" value="1"/>
</dbReference>
<accession>A0A4S8L869</accession>
<gene>
    <name evidence="1" type="ORF">K435DRAFT_870094</name>
</gene>
<dbReference type="EMBL" id="ML179589">
    <property type="protein sequence ID" value="THU84623.1"/>
    <property type="molecule type" value="Genomic_DNA"/>
</dbReference>
<sequence length="509" mass="58267">MNNTFENEPVVYRIPSEILEQIFLDCYEDNSIVASNTDPPFNIAQTCSRWREISTCIPTLWSSFPITFSSTRSYPSLPVLQKWLYRSGACPISFSLIYYNTSQYSISKLDTVLFELLRALVEHLSRWESVYLDLSGIPHNVQFPSDRFDHVLNQIPSLPKLKNLEIRTFQTPGRRLTRHPYNDRPFIPLYFGWLSTLALLAPSLERYSRYGDGYRNNLLTIPTHKLTNLYLEGMSEVDCLQLFQSSPSLVEVHFSKISSVGRRLQGTFRAPGLRKLILEPQKTNLHFLFSNLNSPKLTHLEILADHLPDPRYRGSPIDTLHSFFQQSLCPLTTLVIRPILLTDKALENCLTVVSSTLTTFIGSGLEKVDVKRIRQTTWQPENLTYCIGDSIMERLIYSGEPDAILCPRLENVTFHRCVSASEGKLGDFIESRWRTDSQTNHVARIQKVDVELFQSDCRVDVKKLEGMFKEGLQGGLRMAPGVQTPMKEDEICKELSPKNVPVLQPPSNW</sequence>
<dbReference type="OrthoDB" id="2919606at2759"/>
<dbReference type="Proteomes" id="UP000297245">
    <property type="component" value="Unassembled WGS sequence"/>
</dbReference>
<keyword evidence="2" id="KW-1185">Reference proteome</keyword>
<dbReference type="AlphaFoldDB" id="A0A4S8L869"/>